<name>A0A7Z0S5C1_9STRE</name>
<dbReference type="RefSeq" id="WP_179925986.1">
    <property type="nucleotide sequence ID" value="NZ_JACBXX010000244.1"/>
</dbReference>
<proteinExistence type="predicted"/>
<reference evidence="1 2" key="1">
    <citation type="submission" date="2020-07" db="EMBL/GenBank/DDBJ databases">
        <title>MOT database genomes.</title>
        <authorList>
            <person name="Joseph S."/>
            <person name="Aduse-Opoku J."/>
            <person name="Hashim A."/>
            <person name="Wade W."/>
            <person name="Curtis M."/>
        </authorList>
    </citation>
    <scope>NUCLEOTIDE SEQUENCE [LARGE SCALE GENOMIC DNA]</scope>
    <source>
        <strain evidence="1 2">STR</strain>
    </source>
</reference>
<organism evidence="1 2">
    <name type="scientific">Streptococcus danieliae</name>
    <dbReference type="NCBI Taxonomy" id="747656"/>
    <lineage>
        <taxon>Bacteria</taxon>
        <taxon>Bacillati</taxon>
        <taxon>Bacillota</taxon>
        <taxon>Bacilli</taxon>
        <taxon>Lactobacillales</taxon>
        <taxon>Streptococcaceae</taxon>
        <taxon>Streptococcus</taxon>
    </lineage>
</organism>
<protein>
    <submittedName>
        <fullName evidence="1">Uncharacterized protein</fullName>
    </submittedName>
</protein>
<evidence type="ECO:0000313" key="2">
    <source>
        <dbReference type="Proteomes" id="UP000589521"/>
    </source>
</evidence>
<dbReference type="Proteomes" id="UP000589521">
    <property type="component" value="Unassembled WGS sequence"/>
</dbReference>
<dbReference type="AlphaFoldDB" id="A0A7Z0S5C1"/>
<sequence>MPALSIYKYDKSNPNYVDDWTAISDIGDSFYGKVLTLEDYLEVENRYVQTIEKILQLFNVDSLEVRELEKAFSFHSQKKENRLNQKQGHLFQQLDNGLLLTREAISELVRFNLRETVWCRLYSPNLQVHFGYDYYMYVQSMDEEKLEQCKQIIREMNLYYQEFLISPHQMEEEDITPHTYTWGDGQTNPPGDYHHDLRISKDNPQNRTYTEWSNFDEIENGLDWEEYQAMEQKYLQLVLDFLEFFQVNELVINGISLHKIQEIGVPEHYFSPKEIVLFQQLQEYDENVEDWTVEGLIVQKKDFSTLFRLMFKGIFTNWITNGSTTIQFDSSYRLYLSFYGHKKEIQDLVEKHGLYWQERQPPYKEVVGFR</sequence>
<gene>
    <name evidence="1" type="ORF">HZY94_09940</name>
</gene>
<accession>A0A7Z0S5C1</accession>
<evidence type="ECO:0000313" key="1">
    <source>
        <dbReference type="EMBL" id="NYS97458.1"/>
    </source>
</evidence>
<comment type="caution">
    <text evidence="1">The sequence shown here is derived from an EMBL/GenBank/DDBJ whole genome shotgun (WGS) entry which is preliminary data.</text>
</comment>
<dbReference type="EMBL" id="JACBXX010000244">
    <property type="protein sequence ID" value="NYS97458.1"/>
    <property type="molecule type" value="Genomic_DNA"/>
</dbReference>